<dbReference type="Proteomes" id="UP000216363">
    <property type="component" value="Unassembled WGS sequence"/>
</dbReference>
<protein>
    <submittedName>
        <fullName evidence="1">Uncharacterized protein</fullName>
    </submittedName>
</protein>
<dbReference type="AlphaFoldDB" id="A0A256GSB8"/>
<evidence type="ECO:0000313" key="1">
    <source>
        <dbReference type="EMBL" id="OYR29481.1"/>
    </source>
</evidence>
<accession>A0A256GSB8</accession>
<reference evidence="1 2" key="1">
    <citation type="submission" date="2017-07" db="EMBL/GenBank/DDBJ databases">
        <title>Draft genome of Ochrobactrum lupini type strain LUP21.</title>
        <authorList>
            <person name="Krzyzanowska D.M."/>
            <person name="Jafra S."/>
        </authorList>
    </citation>
    <scope>NUCLEOTIDE SEQUENCE [LARGE SCALE GENOMIC DNA]</scope>
    <source>
        <strain evidence="1 2">LUP21</strain>
    </source>
</reference>
<organism evidence="1 2">
    <name type="scientific">Brucella lupini</name>
    <dbReference type="NCBI Taxonomy" id="255457"/>
    <lineage>
        <taxon>Bacteria</taxon>
        <taxon>Pseudomonadati</taxon>
        <taxon>Pseudomonadota</taxon>
        <taxon>Alphaproteobacteria</taxon>
        <taxon>Hyphomicrobiales</taxon>
        <taxon>Brucellaceae</taxon>
        <taxon>Brucella/Ochrobactrum group</taxon>
        <taxon>Brucella</taxon>
    </lineage>
</organism>
<evidence type="ECO:0000313" key="2">
    <source>
        <dbReference type="Proteomes" id="UP000216363"/>
    </source>
</evidence>
<proteinExistence type="predicted"/>
<dbReference type="EMBL" id="NNRN01000046">
    <property type="protein sequence ID" value="OYR29481.1"/>
    <property type="molecule type" value="Genomic_DNA"/>
</dbReference>
<comment type="caution">
    <text evidence="1">The sequence shown here is derived from an EMBL/GenBank/DDBJ whole genome shotgun (WGS) entry which is preliminary data.</text>
</comment>
<sequence length="51" mass="5697">MILLPDYDFLMEMAVLPDISMPSLSAESPEFVRDRLPEVGNENALARVSTD</sequence>
<name>A0A256GSB8_9HYPH</name>
<gene>
    <name evidence="1" type="ORF">CES86_2044</name>
</gene>